<sequence length="189" mass="20960">MASEASFTSARSIGPVAMASSEVLSLSLKIVQLDDVERFLEEHGFSLEKWYKLGLRLGLHKNTLDTIECKCCHDLSRCLIECLAAWLKRADSVNLKGGATWDSLSDAVRAVNEIAVADEIDSKKCPHRHAITSTFNTNSHLFNPLRIFRVLQKEGIIAEGVLANVEISAERKKCEFLLDALKKIINCSS</sequence>
<accession>A0A1X7SYW8</accession>
<dbReference type="SUPFAM" id="SSF47986">
    <property type="entry name" value="DEATH domain"/>
    <property type="match status" value="1"/>
</dbReference>
<organism evidence="2">
    <name type="scientific">Amphimedon queenslandica</name>
    <name type="common">Sponge</name>
    <dbReference type="NCBI Taxonomy" id="400682"/>
    <lineage>
        <taxon>Eukaryota</taxon>
        <taxon>Metazoa</taxon>
        <taxon>Porifera</taxon>
        <taxon>Demospongiae</taxon>
        <taxon>Heteroscleromorpha</taxon>
        <taxon>Haplosclerida</taxon>
        <taxon>Niphatidae</taxon>
        <taxon>Amphimedon</taxon>
    </lineage>
</organism>
<dbReference type="Proteomes" id="UP000007879">
    <property type="component" value="Unassembled WGS sequence"/>
</dbReference>
<dbReference type="InParanoid" id="A0A1X7SYW8"/>
<dbReference type="AlphaFoldDB" id="A0A1X7SYW8"/>
<dbReference type="InterPro" id="IPR011029">
    <property type="entry name" value="DEATH-like_dom_sf"/>
</dbReference>
<dbReference type="InterPro" id="IPR000488">
    <property type="entry name" value="Death_dom"/>
</dbReference>
<protein>
    <recommendedName>
        <fullName evidence="1">Death domain-containing protein</fullName>
    </recommendedName>
</protein>
<dbReference type="CDD" id="cd01670">
    <property type="entry name" value="Death"/>
    <property type="match status" value="1"/>
</dbReference>
<feature type="domain" description="Death" evidence="1">
    <location>
        <begin position="48"/>
        <end position="124"/>
    </location>
</feature>
<dbReference type="Pfam" id="PF00531">
    <property type="entry name" value="Death"/>
    <property type="match status" value="1"/>
</dbReference>
<name>A0A1X7SYW8_AMPQE</name>
<dbReference type="EnsemblMetazoa" id="XM_020006624.1">
    <property type="protein sequence ID" value="XP_019862183.1"/>
    <property type="gene ID" value="LOC109590745"/>
</dbReference>
<evidence type="ECO:0000313" key="3">
    <source>
        <dbReference type="Proteomes" id="UP000007879"/>
    </source>
</evidence>
<reference evidence="3" key="1">
    <citation type="journal article" date="2010" name="Nature">
        <title>The Amphimedon queenslandica genome and the evolution of animal complexity.</title>
        <authorList>
            <person name="Srivastava M."/>
            <person name="Simakov O."/>
            <person name="Chapman J."/>
            <person name="Fahey B."/>
            <person name="Gauthier M.E."/>
            <person name="Mitros T."/>
            <person name="Richards G.S."/>
            <person name="Conaco C."/>
            <person name="Dacre M."/>
            <person name="Hellsten U."/>
            <person name="Larroux C."/>
            <person name="Putnam N.H."/>
            <person name="Stanke M."/>
            <person name="Adamska M."/>
            <person name="Darling A."/>
            <person name="Degnan S.M."/>
            <person name="Oakley T.H."/>
            <person name="Plachetzki D.C."/>
            <person name="Zhai Y."/>
            <person name="Adamski M."/>
            <person name="Calcino A."/>
            <person name="Cummins S.F."/>
            <person name="Goodstein D.M."/>
            <person name="Harris C."/>
            <person name="Jackson D.J."/>
            <person name="Leys S.P."/>
            <person name="Shu S."/>
            <person name="Woodcroft B.J."/>
            <person name="Vervoort M."/>
            <person name="Kosik K.S."/>
            <person name="Manning G."/>
            <person name="Degnan B.M."/>
            <person name="Rokhsar D.S."/>
        </authorList>
    </citation>
    <scope>NUCLEOTIDE SEQUENCE [LARGE SCALE GENOMIC DNA]</scope>
</reference>
<dbReference type="EnsemblMetazoa" id="Aqu2.1.07273_001">
    <property type="protein sequence ID" value="Aqu2.1.07273_001"/>
    <property type="gene ID" value="Aqu2.1.07273"/>
</dbReference>
<reference evidence="2" key="2">
    <citation type="submission" date="2017-05" db="UniProtKB">
        <authorList>
            <consortium name="EnsemblMetazoa"/>
        </authorList>
    </citation>
    <scope>IDENTIFICATION</scope>
</reference>
<dbReference type="Gene3D" id="1.10.533.10">
    <property type="entry name" value="Death Domain, Fas"/>
    <property type="match status" value="1"/>
</dbReference>
<proteinExistence type="predicted"/>
<keyword evidence="3" id="KW-1185">Reference proteome</keyword>
<dbReference type="PROSITE" id="PS50017">
    <property type="entry name" value="DEATH_DOMAIN"/>
    <property type="match status" value="1"/>
</dbReference>
<evidence type="ECO:0000313" key="2">
    <source>
        <dbReference type="EnsemblMetazoa" id="Aqu2.1.07273_001"/>
    </source>
</evidence>
<evidence type="ECO:0000259" key="1">
    <source>
        <dbReference type="PROSITE" id="PS50017"/>
    </source>
</evidence>
<gene>
    <name evidence="2" type="primary">109590745</name>
</gene>
<dbReference type="KEGG" id="aqu:109590745"/>
<dbReference type="GO" id="GO:0007165">
    <property type="term" value="P:signal transduction"/>
    <property type="evidence" value="ECO:0007669"/>
    <property type="project" value="InterPro"/>
</dbReference>